<feature type="compositionally biased region" description="Polar residues" evidence="5">
    <location>
        <begin position="264"/>
        <end position="286"/>
    </location>
</feature>
<dbReference type="Gene3D" id="3.30.40.10">
    <property type="entry name" value="Zinc/RING finger domain, C3HC4 (zinc finger)"/>
    <property type="match status" value="1"/>
</dbReference>
<keyword evidence="2 4" id="KW-0863">Zinc-finger</keyword>
<feature type="domain" description="B box-type" evidence="7">
    <location>
        <begin position="547"/>
        <end position="584"/>
    </location>
</feature>
<feature type="region of interest" description="Disordered" evidence="5">
    <location>
        <begin position="367"/>
        <end position="391"/>
    </location>
</feature>
<feature type="region of interest" description="Disordered" evidence="5">
    <location>
        <begin position="329"/>
        <end position="348"/>
    </location>
</feature>
<dbReference type="SMART" id="SM00336">
    <property type="entry name" value="BBOX"/>
    <property type="match status" value="2"/>
</dbReference>
<name>A0A5N5SXU1_9CRUS</name>
<organism evidence="8 9">
    <name type="scientific">Armadillidium nasatum</name>
    <dbReference type="NCBI Taxonomy" id="96803"/>
    <lineage>
        <taxon>Eukaryota</taxon>
        <taxon>Metazoa</taxon>
        <taxon>Ecdysozoa</taxon>
        <taxon>Arthropoda</taxon>
        <taxon>Crustacea</taxon>
        <taxon>Multicrustacea</taxon>
        <taxon>Malacostraca</taxon>
        <taxon>Eumalacostraca</taxon>
        <taxon>Peracarida</taxon>
        <taxon>Isopoda</taxon>
        <taxon>Oniscidea</taxon>
        <taxon>Crinocheta</taxon>
        <taxon>Armadillidiidae</taxon>
        <taxon>Armadillidium</taxon>
    </lineage>
</organism>
<accession>A0A5N5SXU1</accession>
<feature type="compositionally biased region" description="Polar residues" evidence="5">
    <location>
        <begin position="173"/>
        <end position="183"/>
    </location>
</feature>
<dbReference type="Pfam" id="PF00643">
    <property type="entry name" value="zf-B_box"/>
    <property type="match status" value="1"/>
</dbReference>
<feature type="region of interest" description="Disordered" evidence="5">
    <location>
        <begin position="818"/>
        <end position="850"/>
    </location>
</feature>
<feature type="region of interest" description="Disordered" evidence="5">
    <location>
        <begin position="83"/>
        <end position="106"/>
    </location>
</feature>
<protein>
    <submittedName>
        <fullName evidence="8">E3 ubiquitin-protein ligase TRIM33</fullName>
    </submittedName>
</protein>
<dbReference type="PANTHER" id="PTHR25462">
    <property type="entry name" value="BONUS, ISOFORM C-RELATED"/>
    <property type="match status" value="1"/>
</dbReference>
<feature type="compositionally biased region" description="Low complexity" evidence="5">
    <location>
        <begin position="45"/>
        <end position="59"/>
    </location>
</feature>
<dbReference type="SUPFAM" id="SSF57845">
    <property type="entry name" value="B-box zinc-binding domain"/>
    <property type="match status" value="1"/>
</dbReference>
<dbReference type="GO" id="GO:0008270">
    <property type="term" value="F:zinc ion binding"/>
    <property type="evidence" value="ECO:0007669"/>
    <property type="project" value="UniProtKB-KW"/>
</dbReference>
<dbReference type="InterPro" id="IPR013083">
    <property type="entry name" value="Znf_RING/FYVE/PHD"/>
</dbReference>
<dbReference type="OrthoDB" id="1870062at2759"/>
<dbReference type="InterPro" id="IPR001841">
    <property type="entry name" value="Znf_RING"/>
</dbReference>
<dbReference type="PROSITE" id="PS50119">
    <property type="entry name" value="ZF_BBOX"/>
    <property type="match status" value="2"/>
</dbReference>
<dbReference type="PANTHER" id="PTHR25462:SF304">
    <property type="entry name" value="BONUS, ISOFORM C"/>
    <property type="match status" value="1"/>
</dbReference>
<evidence type="ECO:0000313" key="8">
    <source>
        <dbReference type="EMBL" id="KAB7498745.1"/>
    </source>
</evidence>
<dbReference type="CDD" id="cd19805">
    <property type="entry name" value="Bbox1_TIF1"/>
    <property type="match status" value="1"/>
</dbReference>
<evidence type="ECO:0000259" key="6">
    <source>
        <dbReference type="PROSITE" id="PS50089"/>
    </source>
</evidence>
<evidence type="ECO:0000256" key="1">
    <source>
        <dbReference type="ARBA" id="ARBA00022723"/>
    </source>
</evidence>
<evidence type="ECO:0000256" key="5">
    <source>
        <dbReference type="SAM" id="MobiDB-lite"/>
    </source>
</evidence>
<feature type="compositionally biased region" description="Polar residues" evidence="5">
    <location>
        <begin position="828"/>
        <end position="843"/>
    </location>
</feature>
<dbReference type="InterPro" id="IPR000315">
    <property type="entry name" value="Znf_B-box"/>
</dbReference>
<dbReference type="GO" id="GO:0061630">
    <property type="term" value="F:ubiquitin protein ligase activity"/>
    <property type="evidence" value="ECO:0007669"/>
    <property type="project" value="TreeGrafter"/>
</dbReference>
<sequence>MIYPKEYSLEDSISMEIEEEQLGPERLEDGIGLKNRLNSDDIPVSENSNASVSSNTSDNEQNTLNFHSDLISSAVDINETNEFSKPIELPSENTPGVAAESLDDKADCSKKSDELIKSVCDGSDLSVNYSQTETSSMSESTKTYVMADTSTAQTSDDRQSCNLTPGLDLASPDTANPVSINSTNSEKDENDENLELNNYKEQQHCNISSGLASPDTVSVNPLSINSTNSELKVSLQQENLDISHSSTSENGINCAQTANEIQENNPEQSQMDYQNGETQENVSGISDINEENDTERGETEEMAEEGAFSWESELKDDMHGETIQLNHLSSDSQSGMECPSNQIQENNPQQSQMDFQNGELQETISGISDLSEGNSGSGEGRVTGGTGENTESEGFTWESVTCIFCDGFVADQEPKLLPCLHSACTKCLTHEASESVANKDEDIVEMDPLIHCPQCKKGFPQTSLIDNMFIVEAAGNNEKEKGDTEVMFTCTSCTDEATASSLCTDCSEWLCDACVQAHKRVKVTKDHTIKSKSEIGSDSGAPKSHSSRFFFCTVHSKERLNLYCVTCDQLTCRDCQLIEHREHKYKFAEEMATMTKEKLHHYMLDIRKKRSYIENAKQLVSERRSQIIKKQESVQIDINRLVETFTDIIRQRGATLMDYLKEVCSTKQEQLDKKNEVLMHLGSQADHCITIIDAVLSSSSDMALLYTKKLLMDQVLKVDKDSPDKSLFDRFKAKLNSGDDITLRISSESKNIGKALKEQNSSLHHKFHNFGPGPGGAANPPGLVRIQPKPGSVPVNHGVPVNPGGVPVAPGAMQNMGGFPRMPPIPQGRTNDVASVSSSTHPLSDSRVIL</sequence>
<dbReference type="InterPro" id="IPR003649">
    <property type="entry name" value="Bbox_C"/>
</dbReference>
<gene>
    <name evidence="8" type="primary">trim33</name>
    <name evidence="8" type="ORF">Anas_02504</name>
</gene>
<reference evidence="8 9" key="1">
    <citation type="journal article" date="2019" name="PLoS Biol.">
        <title>Sex chromosomes control vertical transmission of feminizing Wolbachia symbionts in an isopod.</title>
        <authorList>
            <person name="Becking T."/>
            <person name="Chebbi M.A."/>
            <person name="Giraud I."/>
            <person name="Moumen B."/>
            <person name="Laverre T."/>
            <person name="Caubet Y."/>
            <person name="Peccoud J."/>
            <person name="Gilbert C."/>
            <person name="Cordaux R."/>
        </authorList>
    </citation>
    <scope>NUCLEOTIDE SEQUENCE [LARGE SCALE GENOMIC DNA]</scope>
    <source>
        <strain evidence="8">ANa2</strain>
        <tissue evidence="8">Whole body excluding digestive tract and cuticle</tissue>
    </source>
</reference>
<evidence type="ECO:0000256" key="3">
    <source>
        <dbReference type="ARBA" id="ARBA00022833"/>
    </source>
</evidence>
<dbReference type="AlphaFoldDB" id="A0A5N5SXU1"/>
<evidence type="ECO:0000259" key="7">
    <source>
        <dbReference type="PROSITE" id="PS50119"/>
    </source>
</evidence>
<evidence type="ECO:0000256" key="4">
    <source>
        <dbReference type="PROSITE-ProRule" id="PRU00024"/>
    </source>
</evidence>
<dbReference type="Gene3D" id="3.30.160.60">
    <property type="entry name" value="Classic Zinc Finger"/>
    <property type="match status" value="1"/>
</dbReference>
<proteinExistence type="predicted"/>
<evidence type="ECO:0000313" key="9">
    <source>
        <dbReference type="Proteomes" id="UP000326759"/>
    </source>
</evidence>
<keyword evidence="3" id="KW-0862">Zinc</keyword>
<feature type="compositionally biased region" description="Gly residues" evidence="5">
    <location>
        <begin position="375"/>
        <end position="387"/>
    </location>
</feature>
<evidence type="ECO:0000256" key="2">
    <source>
        <dbReference type="ARBA" id="ARBA00022771"/>
    </source>
</evidence>
<comment type="caution">
    <text evidence="8">The sequence shown here is derived from an EMBL/GenBank/DDBJ whole genome shotgun (WGS) entry which is preliminary data.</text>
</comment>
<keyword evidence="9" id="KW-1185">Reference proteome</keyword>
<feature type="region of interest" description="Disordered" evidence="5">
    <location>
        <begin position="264"/>
        <end position="306"/>
    </location>
</feature>
<feature type="domain" description="RING-type" evidence="6">
    <location>
        <begin position="402"/>
        <end position="456"/>
    </location>
</feature>
<dbReference type="PROSITE" id="PS50089">
    <property type="entry name" value="ZF_RING_2"/>
    <property type="match status" value="1"/>
</dbReference>
<dbReference type="CDD" id="cd19775">
    <property type="entry name" value="Bbox2_TIF1_C-VI"/>
    <property type="match status" value="1"/>
</dbReference>
<dbReference type="EMBL" id="SEYY01019036">
    <property type="protein sequence ID" value="KAB7498745.1"/>
    <property type="molecule type" value="Genomic_DNA"/>
</dbReference>
<feature type="region of interest" description="Disordered" evidence="5">
    <location>
        <begin position="31"/>
        <end position="67"/>
    </location>
</feature>
<dbReference type="SMART" id="SM00184">
    <property type="entry name" value="RING"/>
    <property type="match status" value="1"/>
</dbReference>
<keyword evidence="1" id="KW-0479">Metal-binding</keyword>
<dbReference type="SMART" id="SM00502">
    <property type="entry name" value="BBC"/>
    <property type="match status" value="1"/>
</dbReference>
<dbReference type="SUPFAM" id="SSF57850">
    <property type="entry name" value="RING/U-box"/>
    <property type="match status" value="1"/>
</dbReference>
<feature type="region of interest" description="Disordered" evidence="5">
    <location>
        <begin position="149"/>
        <end position="190"/>
    </location>
</feature>
<feature type="domain" description="B box-type" evidence="7">
    <location>
        <begin position="485"/>
        <end position="532"/>
    </location>
</feature>
<dbReference type="InterPro" id="IPR047153">
    <property type="entry name" value="TRIM45/56/19-like"/>
</dbReference>
<dbReference type="Proteomes" id="UP000326759">
    <property type="component" value="Unassembled WGS sequence"/>
</dbReference>